<dbReference type="Gene3D" id="1.10.287.70">
    <property type="match status" value="1"/>
</dbReference>
<feature type="region of interest" description="Disordered" evidence="5">
    <location>
        <begin position="124"/>
        <end position="258"/>
    </location>
</feature>
<feature type="compositionally biased region" description="Low complexity" evidence="5">
    <location>
        <begin position="153"/>
        <end position="170"/>
    </location>
</feature>
<evidence type="ECO:0000256" key="3">
    <source>
        <dbReference type="ARBA" id="ARBA00022989"/>
    </source>
</evidence>
<feature type="compositionally biased region" description="Polar residues" evidence="5">
    <location>
        <begin position="434"/>
        <end position="446"/>
    </location>
</feature>
<evidence type="ECO:0000256" key="1">
    <source>
        <dbReference type="ARBA" id="ARBA00004141"/>
    </source>
</evidence>
<feature type="transmembrane region" description="Helical" evidence="6">
    <location>
        <begin position="69"/>
        <end position="95"/>
    </location>
</feature>
<dbReference type="GO" id="GO:0016020">
    <property type="term" value="C:membrane"/>
    <property type="evidence" value="ECO:0007669"/>
    <property type="project" value="UniProtKB-SubCell"/>
</dbReference>
<feature type="compositionally biased region" description="Basic and acidic residues" evidence="5">
    <location>
        <begin position="219"/>
        <end position="231"/>
    </location>
</feature>
<keyword evidence="4 6" id="KW-0472">Membrane</keyword>
<evidence type="ECO:0000256" key="5">
    <source>
        <dbReference type="SAM" id="MobiDB-lite"/>
    </source>
</evidence>
<dbReference type="Pfam" id="PF00520">
    <property type="entry name" value="Ion_trans"/>
    <property type="match status" value="1"/>
</dbReference>
<feature type="region of interest" description="Disordered" evidence="5">
    <location>
        <begin position="412"/>
        <end position="446"/>
    </location>
</feature>
<dbReference type="AlphaFoldDB" id="A0A0G4FJ73"/>
<gene>
    <name evidence="8" type="ORF">Cvel_17112</name>
</gene>
<keyword evidence="3 6" id="KW-1133">Transmembrane helix</keyword>
<dbReference type="PhylomeDB" id="A0A0G4FJ73"/>
<name>A0A0G4FJ73_9ALVE</name>
<evidence type="ECO:0000256" key="6">
    <source>
        <dbReference type="SAM" id="Phobius"/>
    </source>
</evidence>
<evidence type="ECO:0000259" key="7">
    <source>
        <dbReference type="Pfam" id="PF00520"/>
    </source>
</evidence>
<dbReference type="EMBL" id="CDMZ01000384">
    <property type="protein sequence ID" value="CEM13101.1"/>
    <property type="molecule type" value="Genomic_DNA"/>
</dbReference>
<accession>A0A0G4FJ73</accession>
<evidence type="ECO:0000313" key="8">
    <source>
        <dbReference type="EMBL" id="CEM13101.1"/>
    </source>
</evidence>
<comment type="subcellular location">
    <subcellularLocation>
        <location evidence="1">Membrane</location>
        <topology evidence="1">Multi-pass membrane protein</topology>
    </subcellularLocation>
</comment>
<feature type="domain" description="Ion transport" evidence="7">
    <location>
        <begin position="37"/>
        <end position="97"/>
    </location>
</feature>
<evidence type="ECO:0000256" key="2">
    <source>
        <dbReference type="ARBA" id="ARBA00022692"/>
    </source>
</evidence>
<proteinExistence type="predicted"/>
<dbReference type="InterPro" id="IPR005821">
    <property type="entry name" value="Ion_trans_dom"/>
</dbReference>
<evidence type="ECO:0000256" key="4">
    <source>
        <dbReference type="ARBA" id="ARBA00023136"/>
    </source>
</evidence>
<keyword evidence="2 6" id="KW-0812">Transmembrane</keyword>
<sequence>MTRDCEDTVTQLIEENDLRWKLQTQNSEVGRCLTCQHFFYIGHSFVSFLHLITLENWPEIVWPLVRRYWWTGIFFGLFLSISAYAVVNLLTAVLVDSALVVPGGSSLMDRVETLRALDVLSKILPEPDSDSPPPPPSQAAGEGRTGTVTLSNTGTQPPQAQTSTTTPAVADGERENTSRSLSQGLDDTLVHRYTPEASGGLAGDLEQRSEPLPAGAAAETREMTREDETTDARSSSRRRTVSMKTNESPPTDSTDQECPLTGRQITWAMLSKILSLSHQPPDDRDRCSVQGKKLDLKSVKKMKTLLDRFGLDENDMRRVYDYSLFEHYPLTAETVSLCQDEHPGVPLYVLTQNMQRFKGKGSASPREILDVLSRIPSIHRHIVCLEGRMKQMETQMEANTELVRQIKNMLESQSQNGEGQKEKQKVAQAAAMNKGSSSSTNKGTNA</sequence>
<dbReference type="VEuPathDB" id="CryptoDB:Cvel_17112"/>
<protein>
    <recommendedName>
        <fullName evidence="7">Ion transport domain-containing protein</fullName>
    </recommendedName>
</protein>
<reference evidence="8" key="1">
    <citation type="submission" date="2014-11" db="EMBL/GenBank/DDBJ databases">
        <authorList>
            <person name="Otto D Thomas"/>
            <person name="Naeem Raeece"/>
        </authorList>
    </citation>
    <scope>NUCLEOTIDE SEQUENCE</scope>
</reference>
<organism evidence="8">
    <name type="scientific">Chromera velia CCMP2878</name>
    <dbReference type="NCBI Taxonomy" id="1169474"/>
    <lineage>
        <taxon>Eukaryota</taxon>
        <taxon>Sar</taxon>
        <taxon>Alveolata</taxon>
        <taxon>Colpodellida</taxon>
        <taxon>Chromeraceae</taxon>
        <taxon>Chromera</taxon>
    </lineage>
</organism>
<dbReference type="GO" id="GO:0005216">
    <property type="term" value="F:monoatomic ion channel activity"/>
    <property type="evidence" value="ECO:0007669"/>
    <property type="project" value="InterPro"/>
</dbReference>
<feature type="compositionally biased region" description="Polar residues" evidence="5">
    <location>
        <begin position="242"/>
        <end position="253"/>
    </location>
</feature>